<dbReference type="RefSeq" id="WP_169660524.1">
    <property type="nucleotide sequence ID" value="NZ_JABANE010000151.1"/>
</dbReference>
<dbReference type="InterPro" id="IPR011761">
    <property type="entry name" value="ATP-grasp"/>
</dbReference>
<feature type="domain" description="ATP-grasp" evidence="2">
    <location>
        <begin position="143"/>
        <end position="346"/>
    </location>
</feature>
<dbReference type="AlphaFoldDB" id="A0A7X9S0U8"/>
<reference evidence="3 4" key="1">
    <citation type="submission" date="2020-04" db="EMBL/GenBank/DDBJ databases">
        <title>Flammeovirga sp. SR4, a novel species isolated from seawater.</title>
        <authorList>
            <person name="Wang X."/>
        </authorList>
    </citation>
    <scope>NUCLEOTIDE SEQUENCE [LARGE SCALE GENOMIC DNA]</scope>
    <source>
        <strain evidence="3 4">ATCC 23126</strain>
    </source>
</reference>
<evidence type="ECO:0000259" key="2">
    <source>
        <dbReference type="PROSITE" id="PS50975"/>
    </source>
</evidence>
<dbReference type="GO" id="GO:0046872">
    <property type="term" value="F:metal ion binding"/>
    <property type="evidence" value="ECO:0007669"/>
    <property type="project" value="InterPro"/>
</dbReference>
<protein>
    <recommendedName>
        <fullName evidence="2">ATP-grasp domain-containing protein</fullName>
    </recommendedName>
</protein>
<dbReference type="SUPFAM" id="SSF56059">
    <property type="entry name" value="Glutathione synthetase ATP-binding domain-like"/>
    <property type="match status" value="1"/>
</dbReference>
<dbReference type="GO" id="GO:0005524">
    <property type="term" value="F:ATP binding"/>
    <property type="evidence" value="ECO:0007669"/>
    <property type="project" value="UniProtKB-UniRule"/>
</dbReference>
<proteinExistence type="predicted"/>
<organism evidence="3 4">
    <name type="scientific">Flammeovirga aprica JL-4</name>
    <dbReference type="NCBI Taxonomy" id="694437"/>
    <lineage>
        <taxon>Bacteria</taxon>
        <taxon>Pseudomonadati</taxon>
        <taxon>Bacteroidota</taxon>
        <taxon>Cytophagia</taxon>
        <taxon>Cytophagales</taxon>
        <taxon>Flammeovirgaceae</taxon>
        <taxon>Flammeovirga</taxon>
    </lineage>
</organism>
<dbReference type="EMBL" id="JABANE010000151">
    <property type="protein sequence ID" value="NME72330.1"/>
    <property type="molecule type" value="Genomic_DNA"/>
</dbReference>
<evidence type="ECO:0000256" key="1">
    <source>
        <dbReference type="PROSITE-ProRule" id="PRU00409"/>
    </source>
</evidence>
<sequence>MKGDLWLFNPHCELSILKEQQHYTPPKMIRKVQNDLSMLMVWLADENDSILTENHNVNKEWLSLLQSVVGFDFKFESPKSIKDHNRTFSGVKYWGKSPSIVTDLRFLSPKYNQYFEWNSEVRKIFHREFGYDVLSYVVDNESSNVISSASLGRFCTRVDEVEDEINKVFSTNPYGVIMKLPFSSSGRGILVLKRNEITPSVKKWMESALNQQDSILVEPLLQKVFDFSLLFKKCKNEITFLGGSSFLAGLTGQYYGSALNSFQQSFSSSEWKTILKVIDLIKNKLKGEKALEGHFGIDALMFEDSNGERIIHPCIEINPRYTMGHITLRLEKAVPSHKRAEWRIVTKHEVKDFTAFENEMEKKHPLQIDHGKVQSGFLPLVDVNLVQNYYAYLLVKDEEI</sequence>
<evidence type="ECO:0000313" key="3">
    <source>
        <dbReference type="EMBL" id="NME72330.1"/>
    </source>
</evidence>
<dbReference type="Proteomes" id="UP000576082">
    <property type="component" value="Unassembled WGS sequence"/>
</dbReference>
<dbReference type="PROSITE" id="PS50975">
    <property type="entry name" value="ATP_GRASP"/>
    <property type="match status" value="1"/>
</dbReference>
<keyword evidence="4" id="KW-1185">Reference proteome</keyword>
<gene>
    <name evidence="3" type="ORF">HHU12_30495</name>
</gene>
<name>A0A7X9S0U8_9BACT</name>
<accession>A0A7X9S0U8</accession>
<keyword evidence="1" id="KW-0547">Nucleotide-binding</keyword>
<comment type="caution">
    <text evidence="3">The sequence shown here is derived from an EMBL/GenBank/DDBJ whole genome shotgun (WGS) entry which is preliminary data.</text>
</comment>
<keyword evidence="1" id="KW-0067">ATP-binding</keyword>
<evidence type="ECO:0000313" key="4">
    <source>
        <dbReference type="Proteomes" id="UP000576082"/>
    </source>
</evidence>